<evidence type="ECO:0000313" key="2">
    <source>
        <dbReference type="EMBL" id="KRR21334.1"/>
    </source>
</evidence>
<keyword evidence="1" id="KW-1133">Transmembrane helix</keyword>
<keyword evidence="1" id="KW-0812">Transmembrane</keyword>
<dbReference type="AlphaFoldDB" id="A0A0R3MVP1"/>
<reference evidence="2 3" key="1">
    <citation type="submission" date="2014-03" db="EMBL/GenBank/DDBJ databases">
        <title>Bradyrhizobium valentinum sp. nov., isolated from effective nodules of Lupinus mariae-josephae, a lupine endemic of basic-lime soils in Eastern Spain.</title>
        <authorList>
            <person name="Duran D."/>
            <person name="Rey L."/>
            <person name="Navarro A."/>
            <person name="Busquets A."/>
            <person name="Imperial J."/>
            <person name="Ruiz-Argueso T."/>
        </authorList>
    </citation>
    <scope>NUCLEOTIDE SEQUENCE [LARGE SCALE GENOMIC DNA]</scope>
    <source>
        <strain evidence="2 3">CCBAU 23086</strain>
    </source>
</reference>
<protein>
    <submittedName>
        <fullName evidence="2">Uncharacterized protein</fullName>
    </submittedName>
</protein>
<feature type="transmembrane region" description="Helical" evidence="1">
    <location>
        <begin position="6"/>
        <end position="24"/>
    </location>
</feature>
<dbReference type="RefSeq" id="WP_057859792.1">
    <property type="nucleotide sequence ID" value="NZ_LLYB01000081.1"/>
</dbReference>
<evidence type="ECO:0000313" key="3">
    <source>
        <dbReference type="Proteomes" id="UP000051660"/>
    </source>
</evidence>
<sequence length="151" mass="16615">MTFTSIAFGLVSGFVGWMITEFLAKPFRKGIDLIAEAQSLTIVHANVQARCREVGTAGDGPIEQLHIPEEAEQRLQTAERSFREQGARLQAFAQTDRFAAQTLKLFSIDMLAAGVALVAMSNSIGIYGVNRNRARTNLEAKLRVGDYRKSP</sequence>
<comment type="caution">
    <text evidence="2">The sequence shown here is derived from an EMBL/GenBank/DDBJ whole genome shotgun (WGS) entry which is preliminary data.</text>
</comment>
<dbReference type="OrthoDB" id="9961281at2"/>
<organism evidence="2 3">
    <name type="scientific">Bradyrhizobium lablabi</name>
    <dbReference type="NCBI Taxonomy" id="722472"/>
    <lineage>
        <taxon>Bacteria</taxon>
        <taxon>Pseudomonadati</taxon>
        <taxon>Pseudomonadota</taxon>
        <taxon>Alphaproteobacteria</taxon>
        <taxon>Hyphomicrobiales</taxon>
        <taxon>Nitrobacteraceae</taxon>
        <taxon>Bradyrhizobium</taxon>
    </lineage>
</organism>
<accession>A0A0R3MVP1</accession>
<dbReference type="Proteomes" id="UP000051660">
    <property type="component" value="Unassembled WGS sequence"/>
</dbReference>
<dbReference type="EMBL" id="LLYB01000081">
    <property type="protein sequence ID" value="KRR21334.1"/>
    <property type="molecule type" value="Genomic_DNA"/>
</dbReference>
<keyword evidence="1" id="KW-0472">Membrane</keyword>
<proteinExistence type="predicted"/>
<evidence type="ECO:0000256" key="1">
    <source>
        <dbReference type="SAM" id="Phobius"/>
    </source>
</evidence>
<gene>
    <name evidence="2" type="ORF">CQ14_06705</name>
</gene>
<name>A0A0R3MVP1_9BRAD</name>